<dbReference type="GO" id="GO:0005783">
    <property type="term" value="C:endoplasmic reticulum"/>
    <property type="evidence" value="ECO:0007669"/>
    <property type="project" value="UniProtKB-SubCell"/>
</dbReference>
<evidence type="ECO:0000256" key="13">
    <source>
        <dbReference type="SAM" id="Phobius"/>
    </source>
</evidence>
<dbReference type="GO" id="GO:0046622">
    <property type="term" value="P:positive regulation of organ growth"/>
    <property type="evidence" value="ECO:0007669"/>
    <property type="project" value="InterPro"/>
</dbReference>
<protein>
    <recommendedName>
        <fullName evidence="16">ARGOS-like protein</fullName>
    </recommendedName>
</protein>
<name>A0A822Y1Y4_NELNU</name>
<reference evidence="14 15" key="1">
    <citation type="journal article" date="2020" name="Mol. Biol. Evol.">
        <title>Distinct Expression and Methylation Patterns for Genes with Different Fates following a Single Whole-Genome Duplication in Flowering Plants.</title>
        <authorList>
            <person name="Shi T."/>
            <person name="Rahmani R.S."/>
            <person name="Gugger P.F."/>
            <person name="Wang M."/>
            <person name="Li H."/>
            <person name="Zhang Y."/>
            <person name="Li Z."/>
            <person name="Wang Q."/>
            <person name="Van de Peer Y."/>
            <person name="Marchal K."/>
            <person name="Chen J."/>
        </authorList>
    </citation>
    <scope>NUCLEOTIDE SEQUENCE [LARGE SCALE GENOMIC DNA]</scope>
    <source>
        <tissue evidence="14">Leaf</tissue>
    </source>
</reference>
<dbReference type="GO" id="GO:0016020">
    <property type="term" value="C:membrane"/>
    <property type="evidence" value="ECO:0007669"/>
    <property type="project" value="UniProtKB-SubCell"/>
</dbReference>
<evidence type="ECO:0000256" key="10">
    <source>
        <dbReference type="ARBA" id="ARBA00022989"/>
    </source>
</evidence>
<feature type="transmembrane region" description="Helical" evidence="13">
    <location>
        <begin position="97"/>
        <end position="116"/>
    </location>
</feature>
<evidence type="ECO:0000256" key="1">
    <source>
        <dbReference type="ARBA" id="ARBA00004123"/>
    </source>
</evidence>
<accession>A0A822Y1Y4</accession>
<comment type="caution">
    <text evidence="14">The sequence shown here is derived from an EMBL/GenBank/DDBJ whole genome shotgun (WGS) entry which is preliminary data.</text>
</comment>
<dbReference type="InterPro" id="IPR037468">
    <property type="entry name" value="ARGOS/ARL/OSR1"/>
</dbReference>
<keyword evidence="12" id="KW-0539">Nucleus</keyword>
<evidence type="ECO:0000256" key="2">
    <source>
        <dbReference type="ARBA" id="ARBA00004141"/>
    </source>
</evidence>
<keyword evidence="6" id="KW-0217">Developmental protein</keyword>
<evidence type="ECO:0000256" key="9">
    <source>
        <dbReference type="ARBA" id="ARBA00022824"/>
    </source>
</evidence>
<evidence type="ECO:0000313" key="14">
    <source>
        <dbReference type="EMBL" id="DAD25075.1"/>
    </source>
</evidence>
<sequence length="193" mass="20990">MSFETQEVDLRLPGGLISVQAHRTGVMDGRAKGSAALVDKSARHCHRSLSQGNRPANSRKSFPACYFSMESFLVLTCLTASLLILPLILPPLPPPPFMLLLLPIAILAVLMILALMPSDVRDIASSYIFGGLLVSAPTQDFEFKTGNTPEKPKLMIMMDINDSYKMISCSRLSGTVAPTPSDSQSKKETITHQ</sequence>
<feature type="transmembrane region" description="Helical" evidence="13">
    <location>
        <begin position="64"/>
        <end position="85"/>
    </location>
</feature>
<organism evidence="14 15">
    <name type="scientific">Nelumbo nucifera</name>
    <name type="common">Sacred lotus</name>
    <dbReference type="NCBI Taxonomy" id="4432"/>
    <lineage>
        <taxon>Eukaryota</taxon>
        <taxon>Viridiplantae</taxon>
        <taxon>Streptophyta</taxon>
        <taxon>Embryophyta</taxon>
        <taxon>Tracheophyta</taxon>
        <taxon>Spermatophyta</taxon>
        <taxon>Magnoliopsida</taxon>
        <taxon>Proteales</taxon>
        <taxon>Nelumbonaceae</taxon>
        <taxon>Nelumbo</taxon>
    </lineage>
</organism>
<evidence type="ECO:0000256" key="12">
    <source>
        <dbReference type="ARBA" id="ARBA00023242"/>
    </source>
</evidence>
<comment type="subcellular location">
    <subcellularLocation>
        <location evidence="4">Cytoplasm</location>
    </subcellularLocation>
    <subcellularLocation>
        <location evidence="3">Endoplasmic reticulum</location>
    </subcellularLocation>
    <subcellularLocation>
        <location evidence="2">Membrane</location>
        <topology evidence="2">Multi-pass membrane protein</topology>
    </subcellularLocation>
    <subcellularLocation>
        <location evidence="1">Nucleus</location>
    </subcellularLocation>
</comment>
<evidence type="ECO:0000313" key="15">
    <source>
        <dbReference type="Proteomes" id="UP000607653"/>
    </source>
</evidence>
<dbReference type="EMBL" id="DUZY01000001">
    <property type="protein sequence ID" value="DAD25075.1"/>
    <property type="molecule type" value="Genomic_DNA"/>
</dbReference>
<evidence type="ECO:0008006" key="16">
    <source>
        <dbReference type="Google" id="ProtNLM"/>
    </source>
</evidence>
<gene>
    <name evidence="14" type="ORF">HUJ06_026539</name>
</gene>
<keyword evidence="15" id="KW-1185">Reference proteome</keyword>
<proteinExistence type="inferred from homology"/>
<keyword evidence="7" id="KW-0963">Cytoplasm</keyword>
<dbReference type="GO" id="GO:0009725">
    <property type="term" value="P:response to hormone"/>
    <property type="evidence" value="ECO:0007669"/>
    <property type="project" value="UniProtKB-ARBA"/>
</dbReference>
<dbReference type="AlphaFoldDB" id="A0A822Y1Y4"/>
<dbReference type="Proteomes" id="UP000607653">
    <property type="component" value="Unassembled WGS sequence"/>
</dbReference>
<evidence type="ECO:0000256" key="4">
    <source>
        <dbReference type="ARBA" id="ARBA00004496"/>
    </source>
</evidence>
<evidence type="ECO:0000256" key="11">
    <source>
        <dbReference type="ARBA" id="ARBA00023136"/>
    </source>
</evidence>
<keyword evidence="9" id="KW-0256">Endoplasmic reticulum</keyword>
<evidence type="ECO:0000256" key="7">
    <source>
        <dbReference type="ARBA" id="ARBA00022490"/>
    </source>
</evidence>
<evidence type="ECO:0000256" key="3">
    <source>
        <dbReference type="ARBA" id="ARBA00004240"/>
    </source>
</evidence>
<keyword evidence="10 13" id="KW-1133">Transmembrane helix</keyword>
<evidence type="ECO:0000256" key="6">
    <source>
        <dbReference type="ARBA" id="ARBA00022473"/>
    </source>
</evidence>
<keyword evidence="11 13" id="KW-0472">Membrane</keyword>
<comment type="similarity">
    <text evidence="5">Belongs to the plant organ size related (OSR) protein family.</text>
</comment>
<dbReference type="PANTHER" id="PTHR36023:SF3">
    <property type="entry name" value="ARGOS-LIKE PROTEIN"/>
    <property type="match status" value="1"/>
</dbReference>
<keyword evidence="8 13" id="KW-0812">Transmembrane</keyword>
<dbReference type="PANTHER" id="PTHR36023">
    <property type="entry name" value="ARGOS-LIKE PROTEIN"/>
    <property type="match status" value="1"/>
</dbReference>
<dbReference type="GO" id="GO:0005634">
    <property type="term" value="C:nucleus"/>
    <property type="evidence" value="ECO:0007669"/>
    <property type="project" value="UniProtKB-SubCell"/>
</dbReference>
<evidence type="ECO:0000256" key="8">
    <source>
        <dbReference type="ARBA" id="ARBA00022692"/>
    </source>
</evidence>
<evidence type="ECO:0000256" key="5">
    <source>
        <dbReference type="ARBA" id="ARBA00006891"/>
    </source>
</evidence>